<feature type="transmembrane region" description="Helical" evidence="1">
    <location>
        <begin position="139"/>
        <end position="162"/>
    </location>
</feature>
<keyword evidence="3" id="KW-1185">Reference proteome</keyword>
<dbReference type="Proteomes" id="UP001428774">
    <property type="component" value="Unassembled WGS sequence"/>
</dbReference>
<feature type="transmembrane region" description="Helical" evidence="1">
    <location>
        <begin position="44"/>
        <end position="63"/>
    </location>
</feature>
<gene>
    <name evidence="2" type="ORF">ABFB10_18145</name>
</gene>
<keyword evidence="1" id="KW-0472">Membrane</keyword>
<feature type="transmembrane region" description="Helical" evidence="1">
    <location>
        <begin position="332"/>
        <end position="353"/>
    </location>
</feature>
<keyword evidence="1" id="KW-0812">Transmembrane</keyword>
<dbReference type="RefSeq" id="WP_347167562.1">
    <property type="nucleotide sequence ID" value="NZ_JBDNCH010000002.1"/>
</dbReference>
<feature type="transmembrane region" description="Helical" evidence="1">
    <location>
        <begin position="416"/>
        <end position="442"/>
    </location>
</feature>
<dbReference type="EMBL" id="JBDNCH010000002">
    <property type="protein sequence ID" value="MEN9062613.1"/>
    <property type="molecule type" value="Genomic_DNA"/>
</dbReference>
<evidence type="ECO:0000313" key="2">
    <source>
        <dbReference type="EMBL" id="MEN9062613.1"/>
    </source>
</evidence>
<proteinExistence type="predicted"/>
<organism evidence="2 3">
    <name type="scientific">Ponticoccus litoralis</name>
    <dbReference type="NCBI Taxonomy" id="422297"/>
    <lineage>
        <taxon>Bacteria</taxon>
        <taxon>Pseudomonadati</taxon>
        <taxon>Pseudomonadota</taxon>
        <taxon>Alphaproteobacteria</taxon>
        <taxon>Rhodobacterales</taxon>
        <taxon>Roseobacteraceae</taxon>
        <taxon>Ponticoccus</taxon>
    </lineage>
</organism>
<feature type="transmembrane region" description="Helical" evidence="1">
    <location>
        <begin position="454"/>
        <end position="475"/>
    </location>
</feature>
<sequence length="479" mass="51105">MSDAPRPATAPAAAHTPAPRPFLATLLMSVAVLELLARFSGSDLLQQIAWGLVLTVVVLAVRQLTLREIYLLGASAVLSVLVIVTQPDPGTILSGAMDQAVFLMAFILLLGLLQATARSSPSVEILGEYLTRQPPGRRYVALSGGTSLLAVLFNLGVVSFLVPLIQQGIRRAGADDGLNPLREQRQLSALLRGFAWCVTWSPTAFAPLIVAELMPGVERTAWIGYGFAFFMLLMLVGALEDKLRFRAYRPSGKRAVMAFPRTAALRFAATTGWFLLLVVFFVEVFDGSIVFGVLAACPVMMAGWLTAQFGLRSPTLWPDLKARMRTLVVEELPGSLNVAITLACSGFIGRAGAGLTPAAEVAAFPGLGAMPDWLLLSAIPLFIALVSLLALSPTMMAVFMGSFFAALPEMPADPTLLAFSISCGWALSMTFSPFATVVLVIARASGLPATRLTWGWNLHFTLIAAILLVPLFALLTMGA</sequence>
<dbReference type="AlphaFoldDB" id="A0AAW9SUR7"/>
<reference evidence="2 3" key="1">
    <citation type="submission" date="2024-05" db="EMBL/GenBank/DDBJ databases">
        <title>Genome sequence of Ponticoccus litoralis KCCM 90028.</title>
        <authorList>
            <person name="Kim J.M."/>
            <person name="Lee J.K."/>
            <person name="Choi B.J."/>
            <person name="Bayburt H."/>
            <person name="Baek J.H."/>
            <person name="Jeon C.O."/>
        </authorList>
    </citation>
    <scope>NUCLEOTIDE SEQUENCE [LARGE SCALE GENOMIC DNA]</scope>
    <source>
        <strain evidence="2 3">KCCM 90028</strain>
    </source>
</reference>
<accession>A0AAW9SUR7</accession>
<feature type="transmembrane region" description="Helical" evidence="1">
    <location>
        <begin position="263"/>
        <end position="282"/>
    </location>
</feature>
<feature type="transmembrane region" description="Helical" evidence="1">
    <location>
        <begin position="373"/>
        <end position="404"/>
    </location>
</feature>
<feature type="transmembrane region" description="Helical" evidence="1">
    <location>
        <begin position="100"/>
        <end position="119"/>
    </location>
</feature>
<protein>
    <submittedName>
        <fullName evidence="2">Uncharacterized protein</fullName>
    </submittedName>
</protein>
<comment type="caution">
    <text evidence="2">The sequence shown here is derived from an EMBL/GenBank/DDBJ whole genome shotgun (WGS) entry which is preliminary data.</text>
</comment>
<feature type="transmembrane region" description="Helical" evidence="1">
    <location>
        <begin position="222"/>
        <end position="239"/>
    </location>
</feature>
<evidence type="ECO:0000256" key="1">
    <source>
        <dbReference type="SAM" id="Phobius"/>
    </source>
</evidence>
<feature type="transmembrane region" description="Helical" evidence="1">
    <location>
        <begin position="288"/>
        <end position="311"/>
    </location>
</feature>
<feature type="transmembrane region" description="Helical" evidence="1">
    <location>
        <begin position="189"/>
        <end position="210"/>
    </location>
</feature>
<keyword evidence="1" id="KW-1133">Transmembrane helix</keyword>
<evidence type="ECO:0000313" key="3">
    <source>
        <dbReference type="Proteomes" id="UP001428774"/>
    </source>
</evidence>
<name>A0AAW9SUR7_9RHOB</name>